<dbReference type="GeneID" id="65282146"/>
<protein>
    <submittedName>
        <fullName evidence="1">DUF2934 domain-containing protein</fullName>
    </submittedName>
</protein>
<dbReference type="AlphaFoldDB" id="A0A2W1KP97"/>
<sequence>MTNQHSEAVSPEQRHLMIAEAAYYHAERRGFQESDPIADWVEAEKEIDAMLRRTPIPTKEKTAKEIFEDHLETQLKEWDKQISGWKRKAKKADGDIRRNIDAQLEMHRAQRVTAQNKLKELRQGGAHGWEEIKDGAEHVWNEIHQTINRIAEHFR</sequence>
<gene>
    <name evidence="1" type="ORF">DN052_12000</name>
</gene>
<accession>A0A2W1KP97</accession>
<evidence type="ECO:0000313" key="2">
    <source>
        <dbReference type="Proteomes" id="UP000248886"/>
    </source>
</evidence>
<dbReference type="RefSeq" id="WP_009562387.1">
    <property type="nucleotide sequence ID" value="NZ_AP025160.1"/>
</dbReference>
<dbReference type="InterPro" id="IPR021327">
    <property type="entry name" value="DUF2934"/>
</dbReference>
<organism evidence="1 2">
    <name type="scientific">Acidithiobacillus ferrooxidans</name>
    <name type="common">Thiobacillus ferrooxidans</name>
    <dbReference type="NCBI Taxonomy" id="920"/>
    <lineage>
        <taxon>Bacteria</taxon>
        <taxon>Pseudomonadati</taxon>
        <taxon>Pseudomonadota</taxon>
        <taxon>Acidithiobacillia</taxon>
        <taxon>Acidithiobacillales</taxon>
        <taxon>Acidithiobacillaceae</taxon>
        <taxon>Acidithiobacillus</taxon>
    </lineage>
</organism>
<reference evidence="1 2" key="1">
    <citation type="submission" date="2018-06" db="EMBL/GenBank/DDBJ databases">
        <title>Draft sequence of Acidithiobacillus ferrooxidans CCM 4253.</title>
        <authorList>
            <person name="Moya-Beltran A."/>
            <person name="Castro M."/>
            <person name="Covarrubias P.C."/>
            <person name="Issotta F."/>
            <person name="Janiczek O."/>
            <person name="Mandl M."/>
            <person name="Kucera J."/>
            <person name="Quatrini R."/>
        </authorList>
    </citation>
    <scope>NUCLEOTIDE SEQUENCE [LARGE SCALE GENOMIC DNA]</scope>
    <source>
        <strain evidence="1 2">CCM 4253</strain>
    </source>
</reference>
<dbReference type="EMBL" id="QKQP01000005">
    <property type="protein sequence ID" value="PZD81107.1"/>
    <property type="molecule type" value="Genomic_DNA"/>
</dbReference>
<evidence type="ECO:0000313" key="1">
    <source>
        <dbReference type="EMBL" id="PZD81107.1"/>
    </source>
</evidence>
<dbReference type="Pfam" id="PF11154">
    <property type="entry name" value="DUF2934"/>
    <property type="match status" value="1"/>
</dbReference>
<proteinExistence type="predicted"/>
<comment type="caution">
    <text evidence="1">The sequence shown here is derived from an EMBL/GenBank/DDBJ whole genome shotgun (WGS) entry which is preliminary data.</text>
</comment>
<name>A0A2W1KP97_ACIFR</name>
<dbReference type="OrthoDB" id="8538784at2"/>
<dbReference type="Proteomes" id="UP000248886">
    <property type="component" value="Unassembled WGS sequence"/>
</dbReference>